<evidence type="ECO:0000256" key="1">
    <source>
        <dbReference type="ARBA" id="ARBA00006227"/>
    </source>
</evidence>
<accession>A0A542XXT1</accession>
<evidence type="ECO:0000313" key="9">
    <source>
        <dbReference type="EMBL" id="TQL40621.1"/>
    </source>
</evidence>
<dbReference type="InterPro" id="IPR005822">
    <property type="entry name" value="Ribosomal_uL13"/>
</dbReference>
<gene>
    <name evidence="5 7" type="primary">rplM</name>
    <name evidence="9" type="ORF">FB468_3142</name>
</gene>
<organism evidence="9 10">
    <name type="scientific">Leucobacter komagatae</name>
    <dbReference type="NCBI Taxonomy" id="55969"/>
    <lineage>
        <taxon>Bacteria</taxon>
        <taxon>Bacillati</taxon>
        <taxon>Actinomycetota</taxon>
        <taxon>Actinomycetes</taxon>
        <taxon>Micrococcales</taxon>
        <taxon>Microbacteriaceae</taxon>
        <taxon>Leucobacter</taxon>
    </lineage>
</organism>
<comment type="caution">
    <text evidence="9">The sequence shown here is derived from an EMBL/GenBank/DDBJ whole genome shotgun (WGS) entry which is preliminary data.</text>
</comment>
<dbReference type="Pfam" id="PF00572">
    <property type="entry name" value="Ribosomal_L13"/>
    <property type="match status" value="1"/>
</dbReference>
<dbReference type="HAMAP" id="MF_01366">
    <property type="entry name" value="Ribosomal_uL13"/>
    <property type="match status" value="1"/>
</dbReference>
<dbReference type="STRING" id="55969.SD72_10410"/>
<reference evidence="9 10" key="1">
    <citation type="submission" date="2019-06" db="EMBL/GenBank/DDBJ databases">
        <title>Sequencing the genomes of 1000 actinobacteria strains.</title>
        <authorList>
            <person name="Klenk H.-P."/>
        </authorList>
    </citation>
    <scope>NUCLEOTIDE SEQUENCE [LARGE SCALE GENOMIC DNA]</scope>
    <source>
        <strain evidence="9 10">DSM 8803</strain>
    </source>
</reference>
<evidence type="ECO:0000256" key="4">
    <source>
        <dbReference type="ARBA" id="ARBA00035201"/>
    </source>
</evidence>
<keyword evidence="2 5" id="KW-0689">Ribosomal protein</keyword>
<dbReference type="Gene3D" id="3.90.1180.10">
    <property type="entry name" value="Ribosomal protein L13"/>
    <property type="match status" value="1"/>
</dbReference>
<dbReference type="GO" id="GO:0022625">
    <property type="term" value="C:cytosolic large ribosomal subunit"/>
    <property type="evidence" value="ECO:0007669"/>
    <property type="project" value="TreeGrafter"/>
</dbReference>
<evidence type="ECO:0000256" key="8">
    <source>
        <dbReference type="SAM" id="MobiDB-lite"/>
    </source>
</evidence>
<dbReference type="GO" id="GO:0003729">
    <property type="term" value="F:mRNA binding"/>
    <property type="evidence" value="ECO:0007669"/>
    <property type="project" value="UniProtKB-ARBA"/>
</dbReference>
<dbReference type="SUPFAM" id="SSF52161">
    <property type="entry name" value="Ribosomal protein L13"/>
    <property type="match status" value="1"/>
</dbReference>
<protein>
    <recommendedName>
        <fullName evidence="4 5">Large ribosomal subunit protein uL13</fullName>
    </recommendedName>
</protein>
<dbReference type="AlphaFoldDB" id="A0A542XXT1"/>
<evidence type="ECO:0000256" key="7">
    <source>
        <dbReference type="RuleBase" id="RU003878"/>
    </source>
</evidence>
<feature type="compositionally biased region" description="Low complexity" evidence="8">
    <location>
        <begin position="16"/>
        <end position="26"/>
    </location>
</feature>
<keyword evidence="3 5" id="KW-0687">Ribonucleoprotein</keyword>
<dbReference type="FunFam" id="3.90.1180.10:FF:000001">
    <property type="entry name" value="50S ribosomal protein L13"/>
    <property type="match status" value="1"/>
</dbReference>
<evidence type="ECO:0000256" key="3">
    <source>
        <dbReference type="ARBA" id="ARBA00023274"/>
    </source>
</evidence>
<comment type="subunit">
    <text evidence="5">Part of the 50S ribosomal subunit.</text>
</comment>
<name>A0A542XXT1_9MICO</name>
<comment type="similarity">
    <text evidence="1 5 6">Belongs to the universal ribosomal protein uL13 family.</text>
</comment>
<dbReference type="InterPro" id="IPR005823">
    <property type="entry name" value="Ribosomal_uL13_bac-type"/>
</dbReference>
<dbReference type="GO" id="GO:0006412">
    <property type="term" value="P:translation"/>
    <property type="evidence" value="ECO:0007669"/>
    <property type="project" value="UniProtKB-UniRule"/>
</dbReference>
<dbReference type="Proteomes" id="UP000319094">
    <property type="component" value="Unassembled WGS sequence"/>
</dbReference>
<evidence type="ECO:0000256" key="2">
    <source>
        <dbReference type="ARBA" id="ARBA00022980"/>
    </source>
</evidence>
<sequence>MAKPRETSHGVGFKNSSISTESSTTVTRTYSPKAADQKHDWIVIDATDVVLGRLASHAAALLRGKHKTTFAPHMDMGDYVIIVNADKVVLTGNKAAQKKAYRHSGYPGGLRSVSYTELLTKNPERAVEKAIRGMLPKNSLGADLFRKLKVYAGPEHPHAAQQPTPYTFGQVAQ</sequence>
<dbReference type="CDD" id="cd00392">
    <property type="entry name" value="Ribosomal_L13"/>
    <property type="match status" value="1"/>
</dbReference>
<evidence type="ECO:0000313" key="10">
    <source>
        <dbReference type="Proteomes" id="UP000319094"/>
    </source>
</evidence>
<dbReference type="PANTHER" id="PTHR11545">
    <property type="entry name" value="RIBOSOMAL PROTEIN L13"/>
    <property type="match status" value="1"/>
</dbReference>
<dbReference type="NCBIfam" id="TIGR01066">
    <property type="entry name" value="rplM_bact"/>
    <property type="match status" value="1"/>
</dbReference>
<dbReference type="PROSITE" id="PS00783">
    <property type="entry name" value="RIBOSOMAL_L13"/>
    <property type="match status" value="1"/>
</dbReference>
<proteinExistence type="inferred from homology"/>
<dbReference type="GO" id="GO:0017148">
    <property type="term" value="P:negative regulation of translation"/>
    <property type="evidence" value="ECO:0007669"/>
    <property type="project" value="TreeGrafter"/>
</dbReference>
<keyword evidence="10" id="KW-1185">Reference proteome</keyword>
<comment type="function">
    <text evidence="5 7">This protein is one of the early assembly proteins of the 50S ribosomal subunit, although it is not seen to bind rRNA by itself. It is important during the early stages of 50S assembly.</text>
</comment>
<evidence type="ECO:0000256" key="5">
    <source>
        <dbReference type="HAMAP-Rule" id="MF_01366"/>
    </source>
</evidence>
<dbReference type="InterPro" id="IPR036899">
    <property type="entry name" value="Ribosomal_uL13_sf"/>
</dbReference>
<feature type="region of interest" description="Disordered" evidence="8">
    <location>
        <begin position="1"/>
        <end position="26"/>
    </location>
</feature>
<dbReference type="PANTHER" id="PTHR11545:SF2">
    <property type="entry name" value="LARGE RIBOSOMAL SUBUNIT PROTEIN UL13M"/>
    <property type="match status" value="1"/>
</dbReference>
<dbReference type="EMBL" id="VFON01000002">
    <property type="protein sequence ID" value="TQL40621.1"/>
    <property type="molecule type" value="Genomic_DNA"/>
</dbReference>
<dbReference type="InterPro" id="IPR023563">
    <property type="entry name" value="Ribosomal_uL13_CS"/>
</dbReference>
<evidence type="ECO:0000256" key="6">
    <source>
        <dbReference type="RuleBase" id="RU003877"/>
    </source>
</evidence>
<dbReference type="GO" id="GO:0003735">
    <property type="term" value="F:structural constituent of ribosome"/>
    <property type="evidence" value="ECO:0007669"/>
    <property type="project" value="InterPro"/>
</dbReference>